<name>A0ABT1LS51_9MICC</name>
<evidence type="ECO:0000313" key="4">
    <source>
        <dbReference type="Proteomes" id="UP001524318"/>
    </source>
</evidence>
<sequence>MTECRSSDQSGTPEILYIGVSTKMYLGYRDCLDWLARIQHEVDSRPALAAGRVVPFVIPSFPVLPAAGSVISGSPLLLGAQNCGWADGPWTGEVSPSLLAELGVSLVEIGHAERRRHFGEDNTMIARKVRAADDAGITALLCVGEETRNEKSGTGASVEAAAFVHQQIDEAVGGDWALASRLMIAYEPVWAIGAAEPADAGYVAAVVRSLRTLLSAHSHEAGSALGELPVIYGGSAKPGLLPALDGVSGLFLGRFAHDAANFGKVLDEALSMTALQVALRGP</sequence>
<dbReference type="SUPFAM" id="SSF51351">
    <property type="entry name" value="Triosephosphate isomerase (TIM)"/>
    <property type="match status" value="1"/>
</dbReference>
<comment type="catalytic activity">
    <reaction evidence="2">
        <text>D-glyceraldehyde 3-phosphate = dihydroxyacetone phosphate</text>
        <dbReference type="Rhea" id="RHEA:18585"/>
        <dbReference type="ChEBI" id="CHEBI:57642"/>
        <dbReference type="ChEBI" id="CHEBI:59776"/>
        <dbReference type="EC" id="5.3.1.1"/>
    </reaction>
</comment>
<dbReference type="Pfam" id="PF00121">
    <property type="entry name" value="TIM"/>
    <property type="match status" value="1"/>
</dbReference>
<evidence type="ECO:0000256" key="2">
    <source>
        <dbReference type="RuleBase" id="RU363013"/>
    </source>
</evidence>
<accession>A0ABT1LS51</accession>
<comment type="subcellular location">
    <subcellularLocation>
        <location evidence="2">Cytoplasm</location>
    </subcellularLocation>
</comment>
<dbReference type="PANTHER" id="PTHR21139">
    <property type="entry name" value="TRIOSEPHOSPHATE ISOMERASE"/>
    <property type="match status" value="1"/>
</dbReference>
<dbReference type="InterPro" id="IPR000652">
    <property type="entry name" value="Triosephosphate_isomerase"/>
</dbReference>
<evidence type="ECO:0000256" key="1">
    <source>
        <dbReference type="ARBA" id="ARBA00023235"/>
    </source>
</evidence>
<dbReference type="PANTHER" id="PTHR21139:SF2">
    <property type="entry name" value="TRIOSEPHOSPHATE ISOMERASE"/>
    <property type="match status" value="1"/>
</dbReference>
<dbReference type="InterPro" id="IPR035990">
    <property type="entry name" value="TIM_sf"/>
</dbReference>
<dbReference type="InterPro" id="IPR013785">
    <property type="entry name" value="Aldolase_TIM"/>
</dbReference>
<keyword evidence="4" id="KW-1185">Reference proteome</keyword>
<reference evidence="3 4" key="1">
    <citation type="submission" date="2022-06" db="EMBL/GenBank/DDBJ databases">
        <title>Pseudarthrobacter sp. strain RMG13 Genome sequencing and assembly.</title>
        <authorList>
            <person name="Kim I."/>
        </authorList>
    </citation>
    <scope>NUCLEOTIDE SEQUENCE [LARGE SCALE GENOMIC DNA]</scope>
    <source>
        <strain evidence="3 4">RMG13</strain>
    </source>
</reference>
<proteinExistence type="inferred from homology"/>
<comment type="subunit">
    <text evidence="2">Homodimer.</text>
</comment>
<comment type="caution">
    <text evidence="3">The sequence shown here is derived from an EMBL/GenBank/DDBJ whole genome shotgun (WGS) entry which is preliminary data.</text>
</comment>
<dbReference type="RefSeq" id="WP_254751875.1">
    <property type="nucleotide sequence ID" value="NZ_JANCLV010000013.1"/>
</dbReference>
<keyword evidence="2" id="KW-0312">Gluconeogenesis</keyword>
<evidence type="ECO:0000313" key="3">
    <source>
        <dbReference type="EMBL" id="MCP9001292.1"/>
    </source>
</evidence>
<keyword evidence="2" id="KW-0324">Glycolysis</keyword>
<protein>
    <recommendedName>
        <fullName evidence="2">Triosephosphate isomerase</fullName>
        <ecNumber evidence="2">5.3.1.1</ecNumber>
    </recommendedName>
</protein>
<comment type="pathway">
    <text evidence="2">Carbohydrate biosynthesis; gluconeogenesis.</text>
</comment>
<organism evidence="3 4">
    <name type="scientific">Pseudarthrobacter humi</name>
    <dbReference type="NCBI Taxonomy" id="2952523"/>
    <lineage>
        <taxon>Bacteria</taxon>
        <taxon>Bacillati</taxon>
        <taxon>Actinomycetota</taxon>
        <taxon>Actinomycetes</taxon>
        <taxon>Micrococcales</taxon>
        <taxon>Micrococcaceae</taxon>
        <taxon>Pseudarthrobacter</taxon>
    </lineage>
</organism>
<keyword evidence="2" id="KW-0963">Cytoplasm</keyword>
<gene>
    <name evidence="3" type="ORF">NFC73_16390</name>
</gene>
<keyword evidence="1 2" id="KW-0413">Isomerase</keyword>
<comment type="similarity">
    <text evidence="2">Belongs to the triosephosphate isomerase family.</text>
</comment>
<dbReference type="Gene3D" id="3.20.20.70">
    <property type="entry name" value="Aldolase class I"/>
    <property type="match status" value="1"/>
</dbReference>
<dbReference type="EC" id="5.3.1.1" evidence="2"/>
<dbReference type="CDD" id="cd00311">
    <property type="entry name" value="TIM"/>
    <property type="match status" value="1"/>
</dbReference>
<dbReference type="Proteomes" id="UP001524318">
    <property type="component" value="Unassembled WGS sequence"/>
</dbReference>
<dbReference type="GO" id="GO:0016853">
    <property type="term" value="F:isomerase activity"/>
    <property type="evidence" value="ECO:0007669"/>
    <property type="project" value="UniProtKB-KW"/>
</dbReference>
<comment type="pathway">
    <text evidence="2">Carbohydrate degradation; glycolysis; D-glyceraldehyde 3-phosphate from glycerone phosphate: step 1/1.</text>
</comment>
<dbReference type="PROSITE" id="PS51440">
    <property type="entry name" value="TIM_2"/>
    <property type="match status" value="1"/>
</dbReference>
<dbReference type="EMBL" id="JANCLV010000013">
    <property type="protein sequence ID" value="MCP9001292.1"/>
    <property type="molecule type" value="Genomic_DNA"/>
</dbReference>